<dbReference type="RefSeq" id="WP_119768967.1">
    <property type="nucleotide sequence ID" value="NZ_QYUO01000001.1"/>
</dbReference>
<evidence type="ECO:0000259" key="3">
    <source>
        <dbReference type="Pfam" id="PF05065"/>
    </source>
</evidence>
<comment type="subcellular location">
    <subcellularLocation>
        <location evidence="1">Virion</location>
    </subcellularLocation>
</comment>
<evidence type="ECO:0000256" key="2">
    <source>
        <dbReference type="SAM" id="MobiDB-lite"/>
    </source>
</evidence>
<gene>
    <name evidence="4" type="ORF">D3871_11250</name>
</gene>
<organism evidence="4 5">
    <name type="scientific">Noviherbaspirillum saxi</name>
    <dbReference type="NCBI Taxonomy" id="2320863"/>
    <lineage>
        <taxon>Bacteria</taxon>
        <taxon>Pseudomonadati</taxon>
        <taxon>Pseudomonadota</taxon>
        <taxon>Betaproteobacteria</taxon>
        <taxon>Burkholderiales</taxon>
        <taxon>Oxalobacteraceae</taxon>
        <taxon>Noviherbaspirillum</taxon>
    </lineage>
</organism>
<comment type="caution">
    <text evidence="4">The sequence shown here is derived from an EMBL/GenBank/DDBJ whole genome shotgun (WGS) entry which is preliminary data.</text>
</comment>
<evidence type="ECO:0000256" key="1">
    <source>
        <dbReference type="ARBA" id="ARBA00004328"/>
    </source>
</evidence>
<dbReference type="SUPFAM" id="SSF56563">
    <property type="entry name" value="Major capsid protein gp5"/>
    <property type="match status" value="1"/>
</dbReference>
<keyword evidence="5" id="KW-1185">Reference proteome</keyword>
<dbReference type="Pfam" id="PF05065">
    <property type="entry name" value="Phage_capsid"/>
    <property type="match status" value="1"/>
</dbReference>
<reference evidence="5" key="1">
    <citation type="submission" date="2018-09" db="EMBL/GenBank/DDBJ databases">
        <authorList>
            <person name="Zhu H."/>
        </authorList>
    </citation>
    <scope>NUCLEOTIDE SEQUENCE [LARGE SCALE GENOMIC DNA]</scope>
    <source>
        <strain evidence="5">K1R23-30</strain>
    </source>
</reference>
<dbReference type="AlphaFoldDB" id="A0A3A3FXU2"/>
<dbReference type="Proteomes" id="UP000265955">
    <property type="component" value="Unassembled WGS sequence"/>
</dbReference>
<evidence type="ECO:0000313" key="4">
    <source>
        <dbReference type="EMBL" id="RJF99021.1"/>
    </source>
</evidence>
<dbReference type="OrthoDB" id="6982310at2"/>
<dbReference type="NCBIfam" id="TIGR01554">
    <property type="entry name" value="major_cap_HK97"/>
    <property type="match status" value="1"/>
</dbReference>
<proteinExistence type="predicted"/>
<name>A0A3A3FXU2_9BURK</name>
<dbReference type="InterPro" id="IPR024455">
    <property type="entry name" value="Phage_capsid"/>
</dbReference>
<feature type="domain" description="Phage capsid-like C-terminal" evidence="3">
    <location>
        <begin position="144"/>
        <end position="433"/>
    </location>
</feature>
<dbReference type="EMBL" id="QYUO01000001">
    <property type="protein sequence ID" value="RJF99021.1"/>
    <property type="molecule type" value="Genomic_DNA"/>
</dbReference>
<evidence type="ECO:0000313" key="5">
    <source>
        <dbReference type="Proteomes" id="UP000265955"/>
    </source>
</evidence>
<dbReference type="Gene3D" id="3.30.2400.10">
    <property type="entry name" value="Major capsid protein gp5"/>
    <property type="match status" value="1"/>
</dbReference>
<accession>A0A3A3FXU2</accession>
<dbReference type="InterPro" id="IPR054612">
    <property type="entry name" value="Phage_capsid-like_C"/>
</dbReference>
<protein>
    <submittedName>
        <fullName evidence="4">Phage major capsid protein</fullName>
    </submittedName>
</protein>
<feature type="region of interest" description="Disordered" evidence="2">
    <location>
        <begin position="73"/>
        <end position="93"/>
    </location>
</feature>
<sequence length="439" mass="46588">MATINELRSERAKINNAVQTLAKIEADGGQLTAEQTTQFTDLQAQFADLTAQIDRAMAAERLAAMAAVPVDKTGTEANQPNAPPAASMPATPRIPEVPGAKVSRMVRALAAAQGNPEMAAKIAIDRGFGEDVAMSLNTLTSGAGGVLVPTNLSSEVIELMRPKAVVRRLGARALPLNNGNVSMPRLKGGAVVGYIGSDSDVPATQQQFDDLKLSAKKLSALVPISNDLLSYSGANPNVDRIVVSDLTGALAAREDKAFIRDDGTGNTPKGLLFWALAGNKIAASDGATIPKVETDLNKLILALEGVDANMTEPGWMMSPRTFRFLEGLRDGNGNKVYPEMANKMLKGYPVGVTTQIPNNLGAGTNASEIYFVDFGDCFIGEDEELMIDYSKEATYKDGEGNVISAFQRDQTLIRVISKHDFGPRHVESVAILTGVAWGA</sequence>